<feature type="transmembrane region" description="Helical" evidence="8">
    <location>
        <begin position="153"/>
        <end position="170"/>
    </location>
</feature>
<dbReference type="GO" id="GO:0035556">
    <property type="term" value="P:intracellular signal transduction"/>
    <property type="evidence" value="ECO:0007669"/>
    <property type="project" value="InterPro"/>
</dbReference>
<name>A0A4Z0BVE6_9BURK</name>
<evidence type="ECO:0000313" key="11">
    <source>
        <dbReference type="Proteomes" id="UP000297839"/>
    </source>
</evidence>
<evidence type="ECO:0000256" key="4">
    <source>
        <dbReference type="ARBA" id="ARBA00022989"/>
    </source>
</evidence>
<dbReference type="CDD" id="cd07302">
    <property type="entry name" value="CHD"/>
    <property type="match status" value="1"/>
</dbReference>
<dbReference type="EMBL" id="SMLK01000003">
    <property type="protein sequence ID" value="TFZ02005.1"/>
    <property type="molecule type" value="Genomic_DNA"/>
</dbReference>
<dbReference type="PANTHER" id="PTHR11920">
    <property type="entry name" value="GUANYLYL CYCLASE"/>
    <property type="match status" value="1"/>
</dbReference>
<keyword evidence="5 8" id="KW-0472">Membrane</keyword>
<proteinExistence type="inferred from homology"/>
<feature type="transmembrane region" description="Helical" evidence="8">
    <location>
        <begin position="130"/>
        <end position="146"/>
    </location>
</feature>
<accession>A0A4Z0BVE6</accession>
<dbReference type="InterPro" id="IPR029787">
    <property type="entry name" value="Nucleotide_cyclase"/>
</dbReference>
<evidence type="ECO:0000256" key="1">
    <source>
        <dbReference type="ARBA" id="ARBA00004370"/>
    </source>
</evidence>
<feature type="transmembrane region" description="Helical" evidence="8">
    <location>
        <begin position="39"/>
        <end position="59"/>
    </location>
</feature>
<comment type="similarity">
    <text evidence="7">Belongs to the adenylyl cyclase class-4/guanylyl cyclase family.</text>
</comment>
<dbReference type="SUPFAM" id="SSF55073">
    <property type="entry name" value="Nucleotide cyclase"/>
    <property type="match status" value="1"/>
</dbReference>
<dbReference type="Pfam" id="PF00211">
    <property type="entry name" value="Guanylate_cyc"/>
    <property type="match status" value="1"/>
</dbReference>
<feature type="transmembrane region" description="Helical" evidence="8">
    <location>
        <begin position="103"/>
        <end position="124"/>
    </location>
</feature>
<evidence type="ECO:0000256" key="2">
    <source>
        <dbReference type="ARBA" id="ARBA00022692"/>
    </source>
</evidence>
<dbReference type="PROSITE" id="PS50125">
    <property type="entry name" value="GUANYLATE_CYCLASE_2"/>
    <property type="match status" value="1"/>
</dbReference>
<dbReference type="SMART" id="SM00044">
    <property type="entry name" value="CYCc"/>
    <property type="match status" value="1"/>
</dbReference>
<keyword evidence="6 7" id="KW-0456">Lyase</keyword>
<sequence>MSKSPPSSSAQAAASRAAMASHPEFAGWLAHKSWSQGVGFCKAAALLIPAVALSVDVPMLFDPARRHDPSWIAMALWHIAAELVVLGAVWVNSRPVARRHTQACLTGLAAAILVLTTLIAIINWTIVGDLSMFALGAVFVATVLCTPRPVRHAMYFAGVALIFAFIVFHVNTGQDLLNAMVNPVSIAIVAVNLDRYTYFRNVELFAEKQRAEHERARADKVLYNVLPTSIADELKANERVNAVRFDGMGVMFTDLVGFTNYSSSLPPQSVVKVLDDIFSRFDHLVDRHSLEKIKTIGDAYMAVSQRRTADLAELALDMLDAIDAYNAEHGTAFRLRIGLHVGPAVAGVIGVKRFLYDVWGDTVNVASRMESGGEPGRVHVTEAVRDELLGQFAFEERGGIEVKGKGRMTTYFLARPVGRGAAEAAAAQAGLSAFRCRSARRRCG</sequence>
<dbReference type="Proteomes" id="UP000297839">
    <property type="component" value="Unassembled WGS sequence"/>
</dbReference>
<dbReference type="InterPro" id="IPR018297">
    <property type="entry name" value="A/G_cyclase_CS"/>
</dbReference>
<evidence type="ECO:0000256" key="5">
    <source>
        <dbReference type="ARBA" id="ARBA00023136"/>
    </source>
</evidence>
<dbReference type="GO" id="GO:0016020">
    <property type="term" value="C:membrane"/>
    <property type="evidence" value="ECO:0007669"/>
    <property type="project" value="UniProtKB-SubCell"/>
</dbReference>
<comment type="subcellular location">
    <subcellularLocation>
        <location evidence="1">Membrane</location>
    </subcellularLocation>
</comment>
<evidence type="ECO:0000256" key="7">
    <source>
        <dbReference type="RuleBase" id="RU000405"/>
    </source>
</evidence>
<dbReference type="InterPro" id="IPR050401">
    <property type="entry name" value="Cyclic_nucleotide_synthase"/>
</dbReference>
<keyword evidence="2 8" id="KW-0812">Transmembrane</keyword>
<dbReference type="PROSITE" id="PS00452">
    <property type="entry name" value="GUANYLATE_CYCLASE_1"/>
    <property type="match status" value="1"/>
</dbReference>
<evidence type="ECO:0000256" key="6">
    <source>
        <dbReference type="ARBA" id="ARBA00023239"/>
    </source>
</evidence>
<evidence type="ECO:0000256" key="3">
    <source>
        <dbReference type="ARBA" id="ARBA00022741"/>
    </source>
</evidence>
<evidence type="ECO:0000313" key="10">
    <source>
        <dbReference type="EMBL" id="TFZ02005.1"/>
    </source>
</evidence>
<protein>
    <submittedName>
        <fullName evidence="10">Adenylate/guanylate cyclase domain-containing protein</fullName>
    </submittedName>
</protein>
<dbReference type="OrthoDB" id="9802500at2"/>
<dbReference type="GO" id="GO:0000166">
    <property type="term" value="F:nucleotide binding"/>
    <property type="evidence" value="ECO:0007669"/>
    <property type="project" value="UniProtKB-KW"/>
</dbReference>
<comment type="caution">
    <text evidence="10">The sequence shown here is derived from an EMBL/GenBank/DDBJ whole genome shotgun (WGS) entry which is preliminary data.</text>
</comment>
<keyword evidence="3" id="KW-0547">Nucleotide-binding</keyword>
<reference evidence="10 11" key="1">
    <citation type="submission" date="2019-03" db="EMBL/GenBank/DDBJ databases">
        <title>Ramlibacter sp. 18x22-1, whole genome shotgun sequence.</title>
        <authorList>
            <person name="Zhang X."/>
            <person name="Feng G."/>
            <person name="Zhu H."/>
        </authorList>
    </citation>
    <scope>NUCLEOTIDE SEQUENCE [LARGE SCALE GENOMIC DNA]</scope>
    <source>
        <strain evidence="10 11">18x22-1</strain>
    </source>
</reference>
<keyword evidence="11" id="KW-1185">Reference proteome</keyword>
<dbReference type="AlphaFoldDB" id="A0A4Z0BVE6"/>
<dbReference type="GO" id="GO:0004016">
    <property type="term" value="F:adenylate cyclase activity"/>
    <property type="evidence" value="ECO:0007669"/>
    <property type="project" value="UniProtKB-ARBA"/>
</dbReference>
<gene>
    <name evidence="10" type="ORF">EZ216_12575</name>
</gene>
<keyword evidence="4 8" id="KW-1133">Transmembrane helix</keyword>
<dbReference type="GO" id="GO:0009190">
    <property type="term" value="P:cyclic nucleotide biosynthetic process"/>
    <property type="evidence" value="ECO:0007669"/>
    <property type="project" value="InterPro"/>
</dbReference>
<feature type="transmembrane region" description="Helical" evidence="8">
    <location>
        <begin position="71"/>
        <end position="91"/>
    </location>
</feature>
<dbReference type="InterPro" id="IPR001054">
    <property type="entry name" value="A/G_cyclase"/>
</dbReference>
<organism evidence="10 11">
    <name type="scientific">Ramlibacter humi</name>
    <dbReference type="NCBI Taxonomy" id="2530451"/>
    <lineage>
        <taxon>Bacteria</taxon>
        <taxon>Pseudomonadati</taxon>
        <taxon>Pseudomonadota</taxon>
        <taxon>Betaproteobacteria</taxon>
        <taxon>Burkholderiales</taxon>
        <taxon>Comamonadaceae</taxon>
        <taxon>Ramlibacter</taxon>
    </lineage>
</organism>
<dbReference type="RefSeq" id="WP_135250104.1">
    <property type="nucleotide sequence ID" value="NZ_SMLK01000003.1"/>
</dbReference>
<dbReference type="Gene3D" id="3.30.70.1230">
    <property type="entry name" value="Nucleotide cyclase"/>
    <property type="match status" value="1"/>
</dbReference>
<evidence type="ECO:0000259" key="9">
    <source>
        <dbReference type="PROSITE" id="PS50125"/>
    </source>
</evidence>
<evidence type="ECO:0000256" key="8">
    <source>
        <dbReference type="SAM" id="Phobius"/>
    </source>
</evidence>
<feature type="domain" description="Guanylate cyclase" evidence="9">
    <location>
        <begin position="249"/>
        <end position="370"/>
    </location>
</feature>
<dbReference type="PANTHER" id="PTHR11920:SF335">
    <property type="entry name" value="GUANYLATE CYCLASE"/>
    <property type="match status" value="1"/>
</dbReference>